<protein>
    <submittedName>
        <fullName evidence="2">Thioredoxin domain-containing protein</fullName>
    </submittedName>
</protein>
<evidence type="ECO:0000313" key="2">
    <source>
        <dbReference type="EMBL" id="MDA3615006.1"/>
    </source>
</evidence>
<comment type="caution">
    <text evidence="2">The sequence shown here is derived from an EMBL/GenBank/DDBJ whole genome shotgun (WGS) entry which is preliminary data.</text>
</comment>
<proteinExistence type="predicted"/>
<dbReference type="InterPro" id="IPR004879">
    <property type="entry name" value="Ssp411-like_TRX"/>
</dbReference>
<accession>A0ABT4UJI5</accession>
<dbReference type="InterPro" id="IPR012341">
    <property type="entry name" value="6hp_glycosidase-like_sf"/>
</dbReference>
<dbReference type="Proteomes" id="UP001210231">
    <property type="component" value="Unassembled WGS sequence"/>
</dbReference>
<dbReference type="CDD" id="cd02955">
    <property type="entry name" value="SSP411"/>
    <property type="match status" value="1"/>
</dbReference>
<organism evidence="2 3">
    <name type="scientific">Polluticaenibacter yanchengensis</name>
    <dbReference type="NCBI Taxonomy" id="3014562"/>
    <lineage>
        <taxon>Bacteria</taxon>
        <taxon>Pseudomonadati</taxon>
        <taxon>Bacteroidota</taxon>
        <taxon>Chitinophagia</taxon>
        <taxon>Chitinophagales</taxon>
        <taxon>Chitinophagaceae</taxon>
        <taxon>Polluticaenibacter</taxon>
    </lineage>
</organism>
<dbReference type="InterPro" id="IPR036249">
    <property type="entry name" value="Thioredoxin-like_sf"/>
</dbReference>
<dbReference type="InterPro" id="IPR024705">
    <property type="entry name" value="Ssp411"/>
</dbReference>
<dbReference type="Pfam" id="PF03190">
    <property type="entry name" value="Thioredox_DsbH"/>
    <property type="match status" value="1"/>
</dbReference>
<dbReference type="InterPro" id="IPR008928">
    <property type="entry name" value="6-hairpin_glycosidase_sf"/>
</dbReference>
<keyword evidence="3" id="KW-1185">Reference proteome</keyword>
<dbReference type="PIRSF" id="PIRSF006402">
    <property type="entry name" value="UCP006402_thioredoxin"/>
    <property type="match status" value="1"/>
</dbReference>
<dbReference type="EMBL" id="JAQGEF010000009">
    <property type="protein sequence ID" value="MDA3615006.1"/>
    <property type="molecule type" value="Genomic_DNA"/>
</dbReference>
<evidence type="ECO:0000313" key="3">
    <source>
        <dbReference type="Proteomes" id="UP001210231"/>
    </source>
</evidence>
<dbReference type="RefSeq" id="WP_407031331.1">
    <property type="nucleotide sequence ID" value="NZ_JAQGEF010000009.1"/>
</dbReference>
<dbReference type="PANTHER" id="PTHR42899:SF1">
    <property type="entry name" value="SPERMATOGENESIS-ASSOCIATED PROTEIN 20"/>
    <property type="match status" value="1"/>
</dbReference>
<feature type="domain" description="Spermatogenesis-associated protein 20-like TRX" evidence="1">
    <location>
        <begin position="8"/>
        <end position="168"/>
    </location>
</feature>
<dbReference type="SUPFAM" id="SSF52833">
    <property type="entry name" value="Thioredoxin-like"/>
    <property type="match status" value="1"/>
</dbReference>
<dbReference type="Gene3D" id="1.50.10.10">
    <property type="match status" value="1"/>
</dbReference>
<reference evidence="2 3" key="1">
    <citation type="submission" date="2022-12" db="EMBL/GenBank/DDBJ databases">
        <title>Chitinophagaceae gen. sp. nov., a new member of the family Chitinophagaceae, isolated from soil in a chemical factory.</title>
        <authorList>
            <person name="Ke Z."/>
        </authorList>
    </citation>
    <scope>NUCLEOTIDE SEQUENCE [LARGE SCALE GENOMIC DNA]</scope>
    <source>
        <strain evidence="2 3">LY-5</strain>
    </source>
</reference>
<dbReference type="SUPFAM" id="SSF48208">
    <property type="entry name" value="Six-hairpin glycosidases"/>
    <property type="match status" value="1"/>
</dbReference>
<sequence>MDINKTPNKLINETSPYLLQHAYNPVDWHAWGDEALTKAKAENKVILVSIGYSACHWCHVMERESFEDAETAALMNALFVNIKIDREERPDLDMIYMDAVQTMSGSGGWPLNCFLTPDGKPFFGGTYFPPERAYNRSSWKDILHAVQDAWENKQDDVIAQANNLLEQVGSVSKIYNLKNDEDNYEDTIRKITDALMKQADKVCGGFGGAPKFPQTYSLMFLLRLLYKSINKEGVAVSDEVRDFVVLSIDQLINGGIYDQLEGGFARYSTDSRWIVPHFEKMLYDNALLLGLLSEAYQLTRYERYKVVIEQTVGFVKNNWLDGDGGFFSALDADSEGEEGKYYTWTYEELEKEISDRESLDLFCRYYNISKNGNWEHTNILWCNDDIESFSSNSGLDIAMVKGRLEYCKTLLLEKRKQRIRPLLDDKKLLGWNAMMATALVKVFRALEDENALEMSKRCIAFIEANMKQADGSYFHNYKEGKAANEANLEDISQYLYALLNLKGVTGLNSWDTVIENCFALVDSEFADTESPYFYFTPKRQRDLVVRKQEFYDGATASGNSMMLLSMQLAKNLEVENPHFLKVDKMLTSIKHLLEKYPTSFSNWALGYQINKNNIYVAKISGQTAPIDLKEVIGYLNPNVYIKLIENNIVKPNYEKVQMDEKPLYEINLCNDRECMSTIFHFSEINRYFS</sequence>
<name>A0ABT4UJI5_9BACT</name>
<dbReference type="PANTHER" id="PTHR42899">
    <property type="entry name" value="SPERMATOGENESIS-ASSOCIATED PROTEIN 20"/>
    <property type="match status" value="1"/>
</dbReference>
<gene>
    <name evidence="2" type="ORF">O3P16_09325</name>
</gene>
<evidence type="ECO:0000259" key="1">
    <source>
        <dbReference type="Pfam" id="PF03190"/>
    </source>
</evidence>
<dbReference type="Gene3D" id="3.40.30.10">
    <property type="entry name" value="Glutaredoxin"/>
    <property type="match status" value="1"/>
</dbReference>